<gene>
    <name evidence="2" type="ORF">ACFOEE_03015</name>
</gene>
<dbReference type="RefSeq" id="WP_377120786.1">
    <property type="nucleotide sequence ID" value="NZ_JBHRSD010000006.1"/>
</dbReference>
<organism evidence="2 3">
    <name type="scientific">Pseudoalteromonas fenneropenaei</name>
    <dbReference type="NCBI Taxonomy" id="1737459"/>
    <lineage>
        <taxon>Bacteria</taxon>
        <taxon>Pseudomonadati</taxon>
        <taxon>Pseudomonadota</taxon>
        <taxon>Gammaproteobacteria</taxon>
        <taxon>Alteromonadales</taxon>
        <taxon>Pseudoalteromonadaceae</taxon>
        <taxon>Pseudoalteromonas</taxon>
    </lineage>
</organism>
<protein>
    <submittedName>
        <fullName evidence="2">Phosphate ABC transporter substrate-binding protein</fullName>
    </submittedName>
</protein>
<feature type="chain" id="PRO_5045769698" evidence="1">
    <location>
        <begin position="16"/>
        <end position="133"/>
    </location>
</feature>
<dbReference type="Gene3D" id="3.40.190.10">
    <property type="entry name" value="Periplasmic binding protein-like II"/>
    <property type="match status" value="1"/>
</dbReference>
<evidence type="ECO:0000256" key="1">
    <source>
        <dbReference type="SAM" id="SignalP"/>
    </source>
</evidence>
<sequence>MKLALLLFIPVFSAAAEISVVVHPSNQANIDAASIEKIFTGKLKAFDDGAKATPVRLLESHAASEEFNTKVLNKSSSQLKAYWSKLVFTGKGTPPKEFDSEEELLKQVASNPDFIGFVSSAKVTADVKVIQTF</sequence>
<accession>A0ABV7CG15</accession>
<evidence type="ECO:0000313" key="3">
    <source>
        <dbReference type="Proteomes" id="UP001595453"/>
    </source>
</evidence>
<dbReference type="SUPFAM" id="SSF53850">
    <property type="entry name" value="Periplasmic binding protein-like II"/>
    <property type="match status" value="1"/>
</dbReference>
<keyword evidence="1" id="KW-0732">Signal</keyword>
<feature type="signal peptide" evidence="1">
    <location>
        <begin position="1"/>
        <end position="15"/>
    </location>
</feature>
<keyword evidence="3" id="KW-1185">Reference proteome</keyword>
<reference evidence="3" key="1">
    <citation type="journal article" date="2019" name="Int. J. Syst. Evol. Microbiol.">
        <title>The Global Catalogue of Microorganisms (GCM) 10K type strain sequencing project: providing services to taxonomists for standard genome sequencing and annotation.</title>
        <authorList>
            <consortium name="The Broad Institute Genomics Platform"/>
            <consortium name="The Broad Institute Genome Sequencing Center for Infectious Disease"/>
            <person name="Wu L."/>
            <person name="Ma J."/>
        </authorList>
    </citation>
    <scope>NUCLEOTIDE SEQUENCE [LARGE SCALE GENOMIC DNA]</scope>
    <source>
        <strain evidence="3">KCTC 42730</strain>
    </source>
</reference>
<dbReference type="EMBL" id="JBHRSD010000006">
    <property type="protein sequence ID" value="MFC3031493.1"/>
    <property type="molecule type" value="Genomic_DNA"/>
</dbReference>
<evidence type="ECO:0000313" key="2">
    <source>
        <dbReference type="EMBL" id="MFC3031493.1"/>
    </source>
</evidence>
<proteinExistence type="predicted"/>
<comment type="caution">
    <text evidence="2">The sequence shown here is derived from an EMBL/GenBank/DDBJ whole genome shotgun (WGS) entry which is preliminary data.</text>
</comment>
<name>A0ABV7CG15_9GAMM</name>
<dbReference type="Proteomes" id="UP001595453">
    <property type="component" value="Unassembled WGS sequence"/>
</dbReference>